<evidence type="ECO:0000256" key="1">
    <source>
        <dbReference type="SAM" id="MobiDB-lite"/>
    </source>
</evidence>
<dbReference type="PANTHER" id="PTHR47815">
    <property type="entry name" value="UNIVERSAL STRESS PROTEIN A FAMILY PROTEIN C25B2.10"/>
    <property type="match status" value="1"/>
</dbReference>
<dbReference type="EMBL" id="MU167250">
    <property type="protein sequence ID" value="KAG0147210.1"/>
    <property type="molecule type" value="Genomic_DNA"/>
</dbReference>
<dbReference type="CDD" id="cd23659">
    <property type="entry name" value="USP_At3g01520-like"/>
    <property type="match status" value="1"/>
</dbReference>
<dbReference type="OrthoDB" id="843225at2759"/>
<dbReference type="InterPro" id="IPR006015">
    <property type="entry name" value="Universal_stress_UspA"/>
</dbReference>
<comment type="caution">
    <text evidence="3">The sequence shown here is derived from an EMBL/GenBank/DDBJ whole genome shotgun (WGS) entry which is preliminary data.</text>
</comment>
<feature type="domain" description="UspA" evidence="2">
    <location>
        <begin position="146"/>
        <end position="275"/>
    </location>
</feature>
<dbReference type="AlphaFoldDB" id="A0A9P6NHS1"/>
<reference evidence="3" key="1">
    <citation type="submission" date="2013-11" db="EMBL/GenBank/DDBJ databases">
        <title>Genome sequence of the fusiform rust pathogen reveals effectors for host alternation and coevolution with pine.</title>
        <authorList>
            <consortium name="DOE Joint Genome Institute"/>
            <person name="Smith K."/>
            <person name="Pendleton A."/>
            <person name="Kubisiak T."/>
            <person name="Anderson C."/>
            <person name="Salamov A."/>
            <person name="Aerts A."/>
            <person name="Riley R."/>
            <person name="Clum A."/>
            <person name="Lindquist E."/>
            <person name="Ence D."/>
            <person name="Campbell M."/>
            <person name="Kronenberg Z."/>
            <person name="Feau N."/>
            <person name="Dhillon B."/>
            <person name="Hamelin R."/>
            <person name="Burleigh J."/>
            <person name="Smith J."/>
            <person name="Yandell M."/>
            <person name="Nelson C."/>
            <person name="Grigoriev I."/>
            <person name="Davis J."/>
        </authorList>
    </citation>
    <scope>NUCLEOTIDE SEQUENCE</scope>
    <source>
        <strain evidence="3">G11</strain>
    </source>
</reference>
<dbReference type="SUPFAM" id="SSF52402">
    <property type="entry name" value="Adenine nucleotide alpha hydrolases-like"/>
    <property type="match status" value="1"/>
</dbReference>
<feature type="region of interest" description="Disordered" evidence="1">
    <location>
        <begin position="82"/>
        <end position="102"/>
    </location>
</feature>
<dbReference type="PANTHER" id="PTHR47815:SF1">
    <property type="entry name" value="UNIVERSAL STRESS PROTEIN A FAMILY PROTEIN C25B2.10"/>
    <property type="match status" value="1"/>
</dbReference>
<dbReference type="Pfam" id="PF00582">
    <property type="entry name" value="Usp"/>
    <property type="match status" value="1"/>
</dbReference>
<feature type="region of interest" description="Disordered" evidence="1">
    <location>
        <begin position="1"/>
        <end position="62"/>
    </location>
</feature>
<evidence type="ECO:0000313" key="4">
    <source>
        <dbReference type="Proteomes" id="UP000886653"/>
    </source>
</evidence>
<dbReference type="PRINTS" id="PR01438">
    <property type="entry name" value="UNVRSLSTRESS"/>
</dbReference>
<feature type="compositionally biased region" description="Basic and acidic residues" evidence="1">
    <location>
        <begin position="319"/>
        <end position="336"/>
    </location>
</feature>
<dbReference type="InterPro" id="IPR006016">
    <property type="entry name" value="UspA"/>
</dbReference>
<proteinExistence type="predicted"/>
<protein>
    <recommendedName>
        <fullName evidence="2">UspA domain-containing protein</fullName>
    </recommendedName>
</protein>
<organism evidence="3 4">
    <name type="scientific">Cronartium quercuum f. sp. fusiforme G11</name>
    <dbReference type="NCBI Taxonomy" id="708437"/>
    <lineage>
        <taxon>Eukaryota</taxon>
        <taxon>Fungi</taxon>
        <taxon>Dikarya</taxon>
        <taxon>Basidiomycota</taxon>
        <taxon>Pucciniomycotina</taxon>
        <taxon>Pucciniomycetes</taxon>
        <taxon>Pucciniales</taxon>
        <taxon>Coleosporiaceae</taxon>
        <taxon>Cronartium</taxon>
    </lineage>
</organism>
<feature type="compositionally biased region" description="Low complexity" evidence="1">
    <location>
        <begin position="37"/>
        <end position="57"/>
    </location>
</feature>
<evidence type="ECO:0000259" key="2">
    <source>
        <dbReference type="Pfam" id="PF00582"/>
    </source>
</evidence>
<accession>A0A9P6NHS1</accession>
<dbReference type="Gene3D" id="3.40.50.620">
    <property type="entry name" value="HUPs"/>
    <property type="match status" value="1"/>
</dbReference>
<dbReference type="Proteomes" id="UP000886653">
    <property type="component" value="Unassembled WGS sequence"/>
</dbReference>
<sequence length="336" mass="36748">MSLSPDSRLGSLEPPTSGIGPDEPGTASDSPRGTLRSALKPPSSSPESLPNRPRNPSVGGESELQLPLANLSLLEPPSMASVERPKLNRAQSSTENLPPGYQRRVGFSTLETEEPTKGGGTGAEYSFTLQAKSSNYAPGRDSRCFLVATDGEEYSITALDWLMGSLVENGDEVVVLRVIEPGSSATEKEDIAKSKAQDVLRHVLTKNDRQINVTVEFVIGPPIKTIQRMLEVYKPDSLVVGTRGRSTSAWQKAFSLGSTSQYLVARSPVPVIVVRPQRKVEKSLEARAKNPKRRSYQALFGHASRGDQLPTNLQSRRNSRIEEESLELRRERTNPF</sequence>
<evidence type="ECO:0000313" key="3">
    <source>
        <dbReference type="EMBL" id="KAG0147210.1"/>
    </source>
</evidence>
<name>A0A9P6NHS1_9BASI</name>
<dbReference type="InterPro" id="IPR014729">
    <property type="entry name" value="Rossmann-like_a/b/a_fold"/>
</dbReference>
<feature type="region of interest" description="Disordered" evidence="1">
    <location>
        <begin position="305"/>
        <end position="336"/>
    </location>
</feature>
<gene>
    <name evidence="3" type="ORF">CROQUDRAFT_656321</name>
</gene>
<keyword evidence="4" id="KW-1185">Reference proteome</keyword>